<protein>
    <submittedName>
        <fullName evidence="2">Uncharacterized protein</fullName>
    </submittedName>
</protein>
<name>A0A0F9RIP4_9ZZZZ</name>
<dbReference type="EMBL" id="LAZR01003549">
    <property type="protein sequence ID" value="KKN17158.1"/>
    <property type="molecule type" value="Genomic_DNA"/>
</dbReference>
<sequence>MGKIEKIKSALAGIEGKKDELIRKAREAKAARDDRKLAKLKVEADALDKKSAIQEQLLKAEQRKKQSKVRLSDATAKRKGKEGGKKGSRGKKAGGLLKRFLEN</sequence>
<reference evidence="2" key="1">
    <citation type="journal article" date="2015" name="Nature">
        <title>Complex archaea that bridge the gap between prokaryotes and eukaryotes.</title>
        <authorList>
            <person name="Spang A."/>
            <person name="Saw J.H."/>
            <person name="Jorgensen S.L."/>
            <person name="Zaremba-Niedzwiedzka K."/>
            <person name="Martijn J."/>
            <person name="Lind A.E."/>
            <person name="van Eijk R."/>
            <person name="Schleper C."/>
            <person name="Guy L."/>
            <person name="Ettema T.J."/>
        </authorList>
    </citation>
    <scope>NUCLEOTIDE SEQUENCE</scope>
</reference>
<gene>
    <name evidence="2" type="ORF">LCGC14_0968580</name>
</gene>
<evidence type="ECO:0000313" key="2">
    <source>
        <dbReference type="EMBL" id="KKN17158.1"/>
    </source>
</evidence>
<feature type="region of interest" description="Disordered" evidence="1">
    <location>
        <begin position="59"/>
        <end position="103"/>
    </location>
</feature>
<comment type="caution">
    <text evidence="2">The sequence shown here is derived from an EMBL/GenBank/DDBJ whole genome shotgun (WGS) entry which is preliminary data.</text>
</comment>
<feature type="compositionally biased region" description="Low complexity" evidence="1">
    <location>
        <begin position="94"/>
        <end position="103"/>
    </location>
</feature>
<dbReference type="AlphaFoldDB" id="A0A0F9RIP4"/>
<organism evidence="2">
    <name type="scientific">marine sediment metagenome</name>
    <dbReference type="NCBI Taxonomy" id="412755"/>
    <lineage>
        <taxon>unclassified sequences</taxon>
        <taxon>metagenomes</taxon>
        <taxon>ecological metagenomes</taxon>
    </lineage>
</organism>
<accession>A0A0F9RIP4</accession>
<proteinExistence type="predicted"/>
<evidence type="ECO:0000256" key="1">
    <source>
        <dbReference type="SAM" id="MobiDB-lite"/>
    </source>
</evidence>